<dbReference type="Pfam" id="PF13366">
    <property type="entry name" value="PDDEXK_3"/>
    <property type="match status" value="1"/>
</dbReference>
<evidence type="ECO:0000313" key="1">
    <source>
        <dbReference type="EMBL" id="PQJ28721.1"/>
    </source>
</evidence>
<dbReference type="Proteomes" id="UP000239907">
    <property type="component" value="Unassembled WGS sequence"/>
</dbReference>
<keyword evidence="2" id="KW-1185">Reference proteome</keyword>
<dbReference type="RefSeq" id="WP_105043215.1">
    <property type="nucleotide sequence ID" value="NZ_MQWA01000001.1"/>
</dbReference>
<evidence type="ECO:0008006" key="3">
    <source>
        <dbReference type="Google" id="ProtNLM"/>
    </source>
</evidence>
<protein>
    <recommendedName>
        <fullName evidence="3">GxxExxY protein</fullName>
    </recommendedName>
</protein>
<dbReference type="NCBIfam" id="TIGR04256">
    <property type="entry name" value="GxxExxY"/>
    <property type="match status" value="1"/>
</dbReference>
<dbReference type="InterPro" id="IPR026350">
    <property type="entry name" value="GxxExxY"/>
</dbReference>
<gene>
    <name evidence="1" type="ORF">BSZ32_09555</name>
</gene>
<organism evidence="1 2">
    <name type="scientific">Rubritalea profundi</name>
    <dbReference type="NCBI Taxonomy" id="1658618"/>
    <lineage>
        <taxon>Bacteria</taxon>
        <taxon>Pseudomonadati</taxon>
        <taxon>Verrucomicrobiota</taxon>
        <taxon>Verrucomicrobiia</taxon>
        <taxon>Verrucomicrobiales</taxon>
        <taxon>Rubritaleaceae</taxon>
        <taxon>Rubritalea</taxon>
    </lineage>
</organism>
<reference evidence="1 2" key="1">
    <citation type="submission" date="2016-12" db="EMBL/GenBank/DDBJ databases">
        <title>Study of bacterial adaptation to deep sea.</title>
        <authorList>
            <person name="Song J."/>
            <person name="Yoshizawa S."/>
            <person name="Kogure K."/>
        </authorList>
    </citation>
    <scope>NUCLEOTIDE SEQUENCE [LARGE SCALE GENOMIC DNA]</scope>
    <source>
        <strain evidence="1 2">SAORIC-165</strain>
    </source>
</reference>
<comment type="caution">
    <text evidence="1">The sequence shown here is derived from an EMBL/GenBank/DDBJ whole genome shotgun (WGS) entry which is preliminary data.</text>
</comment>
<proteinExistence type="predicted"/>
<evidence type="ECO:0000313" key="2">
    <source>
        <dbReference type="Proteomes" id="UP000239907"/>
    </source>
</evidence>
<sequence length="139" mass="15810">MEADIKILTDTIRQTAYELHRYLRHGHLEKIYENGLRNRLRKQGLQVDQQIPLKVYDEDGSLLGDFISDLTVENKIIIELKACKTLAPEHTAQILGYLRASRTQHGMLINFGSSKLEISIKRGQVLGMASFISFANLLT</sequence>
<name>A0A2S7U2S1_9BACT</name>
<accession>A0A2S7U2S1</accession>
<dbReference type="AlphaFoldDB" id="A0A2S7U2S1"/>
<dbReference type="EMBL" id="MQWA01000001">
    <property type="protein sequence ID" value="PQJ28721.1"/>
    <property type="molecule type" value="Genomic_DNA"/>
</dbReference>
<dbReference type="OrthoDB" id="9806869at2"/>